<dbReference type="InterPro" id="IPR047575">
    <property type="entry name" value="Sm"/>
</dbReference>
<keyword evidence="2" id="KW-0539">Nucleus</keyword>
<dbReference type="GO" id="GO:0097525">
    <property type="term" value="C:spliceosomal snRNP complex"/>
    <property type="evidence" value="ECO:0007669"/>
    <property type="project" value="UniProtKB-ARBA"/>
</dbReference>
<dbReference type="STRING" id="291195.A0A437ALC6"/>
<reference evidence="5 6" key="1">
    <citation type="submission" date="2018-10" db="EMBL/GenBank/DDBJ databases">
        <title>Draft genome sequence of the microsporidian Tubulinosema ratisbonensis.</title>
        <authorList>
            <person name="Polonais V."/>
            <person name="Peyretaillade E."/>
            <person name="Niehus S."/>
            <person name="Wawrzyniak I."/>
            <person name="Franchet A."/>
            <person name="Gaspin C."/>
            <person name="Reichstadt M."/>
            <person name="Belser C."/>
            <person name="Labadie K."/>
            <person name="Delbac F."/>
            <person name="Ferrandon D."/>
        </authorList>
    </citation>
    <scope>NUCLEOTIDE SEQUENCE [LARGE SCALE GENOMIC DNA]</scope>
    <source>
        <strain evidence="5 6">Franzen</strain>
    </source>
</reference>
<feature type="domain" description="Sm" evidence="4">
    <location>
        <begin position="5"/>
        <end position="76"/>
    </location>
</feature>
<dbReference type="OrthoDB" id="6425924at2759"/>
<dbReference type="GO" id="GO:0006396">
    <property type="term" value="P:RNA processing"/>
    <property type="evidence" value="ECO:0007669"/>
    <property type="project" value="InterPro"/>
</dbReference>
<dbReference type="InterPro" id="IPR027141">
    <property type="entry name" value="LSm4/Sm_D1/D3"/>
</dbReference>
<evidence type="ECO:0000256" key="2">
    <source>
        <dbReference type="ARBA" id="ARBA00023242"/>
    </source>
</evidence>
<dbReference type="SUPFAM" id="SSF50182">
    <property type="entry name" value="Sm-like ribonucleoproteins"/>
    <property type="match status" value="1"/>
</dbReference>
<dbReference type="PROSITE" id="PS52002">
    <property type="entry name" value="SM"/>
    <property type="match status" value="1"/>
</dbReference>
<comment type="caution">
    <text evidence="5">The sequence shown here is derived from an EMBL/GenBank/DDBJ whole genome shotgun (WGS) entry which is preliminary data.</text>
</comment>
<gene>
    <name evidence="5" type="ORF">TUBRATIS_15040</name>
</gene>
<dbReference type="Gene3D" id="2.30.30.100">
    <property type="match status" value="1"/>
</dbReference>
<keyword evidence="3" id="KW-0687">Ribonucleoprotein</keyword>
<name>A0A437ALC6_9MICR</name>
<evidence type="ECO:0000256" key="1">
    <source>
        <dbReference type="ARBA" id="ARBA00004123"/>
    </source>
</evidence>
<sequence length="86" mass="9634">MSISDPIKLLYEALNLKITIDLENGDSLTGNLVDLDDHMNVFLEDAVIINDKGTKIVKSVFVKGSEINFFILPPALKFVPFLQKKK</sequence>
<dbReference type="InterPro" id="IPR010920">
    <property type="entry name" value="LSM_dom_sf"/>
</dbReference>
<dbReference type="VEuPathDB" id="MicrosporidiaDB:TUBRATIS_15040"/>
<dbReference type="Pfam" id="PF01423">
    <property type="entry name" value="LSM"/>
    <property type="match status" value="1"/>
</dbReference>
<dbReference type="EMBL" id="RCSS01000338">
    <property type="protein sequence ID" value="RVD92010.1"/>
    <property type="molecule type" value="Genomic_DNA"/>
</dbReference>
<evidence type="ECO:0000313" key="5">
    <source>
        <dbReference type="EMBL" id="RVD92010.1"/>
    </source>
</evidence>
<dbReference type="Proteomes" id="UP000282876">
    <property type="component" value="Unassembled WGS sequence"/>
</dbReference>
<evidence type="ECO:0000313" key="6">
    <source>
        <dbReference type="Proteomes" id="UP000282876"/>
    </source>
</evidence>
<protein>
    <recommendedName>
        <fullName evidence="4">Sm domain-containing protein</fullName>
    </recommendedName>
</protein>
<evidence type="ECO:0000259" key="4">
    <source>
        <dbReference type="PROSITE" id="PS52002"/>
    </source>
</evidence>
<comment type="subcellular location">
    <subcellularLocation>
        <location evidence="1">Nucleus</location>
    </subcellularLocation>
</comment>
<dbReference type="PANTHER" id="PTHR23338">
    <property type="entry name" value="SMALL NUCLEAR RIBONUCLEOPROTEIN SM"/>
    <property type="match status" value="1"/>
</dbReference>
<evidence type="ECO:0000256" key="3">
    <source>
        <dbReference type="ARBA" id="ARBA00023274"/>
    </source>
</evidence>
<organism evidence="5 6">
    <name type="scientific">Tubulinosema ratisbonensis</name>
    <dbReference type="NCBI Taxonomy" id="291195"/>
    <lineage>
        <taxon>Eukaryota</taxon>
        <taxon>Fungi</taxon>
        <taxon>Fungi incertae sedis</taxon>
        <taxon>Microsporidia</taxon>
        <taxon>Tubulinosematoidea</taxon>
        <taxon>Tubulinosematidae</taxon>
        <taxon>Tubulinosema</taxon>
    </lineage>
</organism>
<accession>A0A437ALC6</accession>
<dbReference type="InterPro" id="IPR001163">
    <property type="entry name" value="Sm_dom_euk/arc"/>
</dbReference>
<proteinExistence type="predicted"/>
<dbReference type="GO" id="GO:0003723">
    <property type="term" value="F:RNA binding"/>
    <property type="evidence" value="ECO:0007669"/>
    <property type="project" value="InterPro"/>
</dbReference>
<keyword evidence="6" id="KW-1185">Reference proteome</keyword>
<dbReference type="AlphaFoldDB" id="A0A437ALC6"/>
<dbReference type="SMART" id="SM00651">
    <property type="entry name" value="Sm"/>
    <property type="match status" value="1"/>
</dbReference>